<comment type="caution">
    <text evidence="14">The sequence shown here is derived from an EMBL/GenBank/DDBJ whole genome shotgun (WGS) entry which is preliminary data.</text>
</comment>
<dbReference type="InterPro" id="IPR013320">
    <property type="entry name" value="ConA-like_dom_sf"/>
</dbReference>
<evidence type="ECO:0000313" key="14">
    <source>
        <dbReference type="EMBL" id="KAK6484742.1"/>
    </source>
</evidence>
<evidence type="ECO:0000256" key="5">
    <source>
        <dbReference type="ARBA" id="ARBA00023136"/>
    </source>
</evidence>
<comment type="caution">
    <text evidence="7">Lacks conserved residue(s) required for the propagation of feature annotation.</text>
</comment>
<evidence type="ECO:0000259" key="11">
    <source>
        <dbReference type="PROSITE" id="PS50221"/>
    </source>
</evidence>
<dbReference type="InterPro" id="IPR017981">
    <property type="entry name" value="GPCR_2-like_7TM"/>
</dbReference>
<evidence type="ECO:0000256" key="6">
    <source>
        <dbReference type="ARBA" id="ARBA00023157"/>
    </source>
</evidence>
<dbReference type="Gene3D" id="2.60.120.200">
    <property type="match status" value="1"/>
</dbReference>
<feature type="transmembrane region" description="Helical" evidence="9">
    <location>
        <begin position="802"/>
        <end position="819"/>
    </location>
</feature>
<protein>
    <submittedName>
        <fullName evidence="14">Adhesion G-protein coupled receptor D2-like isoform X1</fullName>
    </submittedName>
</protein>
<dbReference type="PROSITE" id="PS50041">
    <property type="entry name" value="C_TYPE_LECTIN_2"/>
    <property type="match status" value="1"/>
</dbReference>
<evidence type="ECO:0000256" key="4">
    <source>
        <dbReference type="ARBA" id="ARBA00022989"/>
    </source>
</evidence>
<dbReference type="PROSITE" id="PS50261">
    <property type="entry name" value="G_PROTEIN_RECEP_F2_4"/>
    <property type="match status" value="1"/>
</dbReference>
<dbReference type="PRINTS" id="PR00249">
    <property type="entry name" value="GPCRSECRETIN"/>
</dbReference>
<keyword evidence="4 9" id="KW-1133">Transmembrane helix</keyword>
<evidence type="ECO:0000256" key="9">
    <source>
        <dbReference type="SAM" id="Phobius"/>
    </source>
</evidence>
<feature type="domain" description="GAIN-B" evidence="11">
    <location>
        <begin position="565"/>
        <end position="754"/>
    </location>
</feature>
<feature type="compositionally biased region" description="Low complexity" evidence="8">
    <location>
        <begin position="1035"/>
        <end position="1050"/>
    </location>
</feature>
<dbReference type="Gene3D" id="2.60.220.50">
    <property type="match status" value="1"/>
</dbReference>
<feature type="domain" description="C-type lectin" evidence="10">
    <location>
        <begin position="340"/>
        <end position="408"/>
    </location>
</feature>
<feature type="transmembrane region" description="Helical" evidence="9">
    <location>
        <begin position="907"/>
        <end position="933"/>
    </location>
</feature>
<dbReference type="PANTHER" id="PTHR12011:SF58">
    <property type="entry name" value="ADHESION G-PROTEIN COUPLED RECEPTOR D2"/>
    <property type="match status" value="1"/>
</dbReference>
<dbReference type="InterPro" id="IPR016187">
    <property type="entry name" value="CTDL_fold"/>
</dbReference>
<dbReference type="InterPro" id="IPR057244">
    <property type="entry name" value="GAIN_B"/>
</dbReference>
<dbReference type="InterPro" id="IPR001304">
    <property type="entry name" value="C-type_lectin-like"/>
</dbReference>
<name>A0ABR0ZIV9_HUSHU</name>
<dbReference type="CDD" id="cd00037">
    <property type="entry name" value="CLECT"/>
    <property type="match status" value="2"/>
</dbReference>
<gene>
    <name evidence="14" type="ORF">HHUSO_G12583</name>
</gene>
<evidence type="ECO:0000259" key="12">
    <source>
        <dbReference type="PROSITE" id="PS50261"/>
    </source>
</evidence>
<dbReference type="Proteomes" id="UP001369086">
    <property type="component" value="Unassembled WGS sequence"/>
</dbReference>
<feature type="region of interest" description="Disordered" evidence="8">
    <location>
        <begin position="1028"/>
        <end position="1050"/>
    </location>
</feature>
<comment type="similarity">
    <text evidence="2">Belongs to the G-protein coupled receptor 2 family. Adhesion G-protein coupled receptor (ADGR) subfamily.</text>
</comment>
<reference evidence="14 15" key="1">
    <citation type="submission" date="2021-05" db="EMBL/GenBank/DDBJ databases">
        <authorList>
            <person name="Zahm M."/>
            <person name="Klopp C."/>
            <person name="Cabau C."/>
            <person name="Kuhl H."/>
            <person name="Suciu R."/>
            <person name="Ciorpac M."/>
            <person name="Holostenco D."/>
            <person name="Gessner J."/>
            <person name="Wuertz S."/>
            <person name="Hohne C."/>
            <person name="Stock M."/>
            <person name="Gislard M."/>
            <person name="Lluch J."/>
            <person name="Milhes M."/>
            <person name="Lampietro C."/>
            <person name="Lopez Roques C."/>
            <person name="Donnadieu C."/>
            <person name="Du K."/>
            <person name="Schartl M."/>
            <person name="Guiguen Y."/>
        </authorList>
    </citation>
    <scope>NUCLEOTIDE SEQUENCE [LARGE SCALE GENOMIC DNA]</scope>
    <source>
        <strain evidence="14">Hh-F2</strain>
        <tissue evidence="14">Blood</tissue>
    </source>
</reference>
<dbReference type="InterPro" id="IPR046338">
    <property type="entry name" value="GAIN_dom_sf"/>
</dbReference>
<keyword evidence="5 9" id="KW-0472">Membrane</keyword>
<feature type="transmembrane region" description="Helical" evidence="9">
    <location>
        <begin position="831"/>
        <end position="856"/>
    </location>
</feature>
<keyword evidence="6" id="KW-1015">Disulfide bond</keyword>
<evidence type="ECO:0000313" key="15">
    <source>
        <dbReference type="Proteomes" id="UP001369086"/>
    </source>
</evidence>
<feature type="transmembrane region" description="Helical" evidence="9">
    <location>
        <begin position="868"/>
        <end position="887"/>
    </location>
</feature>
<dbReference type="PROSITE" id="PS51828">
    <property type="entry name" value="PTX_2"/>
    <property type="match status" value="1"/>
</dbReference>
<dbReference type="EMBL" id="JAHFZB010000010">
    <property type="protein sequence ID" value="KAK6484742.1"/>
    <property type="molecule type" value="Genomic_DNA"/>
</dbReference>
<feature type="transmembrane region" description="Helical" evidence="9">
    <location>
        <begin position="959"/>
        <end position="981"/>
    </location>
</feature>
<feature type="domain" description="G-protein coupled receptors family 2 profile 2" evidence="12">
    <location>
        <begin position="763"/>
        <end position="1010"/>
    </location>
</feature>
<evidence type="ECO:0000259" key="13">
    <source>
        <dbReference type="PROSITE" id="PS51828"/>
    </source>
</evidence>
<keyword evidence="15" id="KW-1185">Reference proteome</keyword>
<dbReference type="InterPro" id="IPR000203">
    <property type="entry name" value="GPS"/>
</dbReference>
<evidence type="ECO:0000256" key="8">
    <source>
        <dbReference type="SAM" id="MobiDB-lite"/>
    </source>
</evidence>
<dbReference type="PANTHER" id="PTHR12011">
    <property type="entry name" value="ADHESION G-PROTEIN COUPLED RECEPTOR"/>
    <property type="match status" value="1"/>
</dbReference>
<keyword evidence="3 9" id="KW-0812">Transmembrane</keyword>
<dbReference type="Pfam" id="PF00354">
    <property type="entry name" value="Pentaxin"/>
    <property type="match status" value="1"/>
</dbReference>
<dbReference type="Pfam" id="PF00002">
    <property type="entry name" value="7tm_2"/>
    <property type="match status" value="1"/>
</dbReference>
<dbReference type="SUPFAM" id="SSF56436">
    <property type="entry name" value="C-type lectin-like"/>
    <property type="match status" value="2"/>
</dbReference>
<evidence type="ECO:0000259" key="10">
    <source>
        <dbReference type="PROSITE" id="PS50041"/>
    </source>
</evidence>
<accession>A0ABR0ZIV9</accession>
<proteinExistence type="inferred from homology"/>
<dbReference type="InterPro" id="IPR000832">
    <property type="entry name" value="GPCR_2_secretin-like"/>
</dbReference>
<dbReference type="SUPFAM" id="SSF49899">
    <property type="entry name" value="Concanavalin A-like lectins/glucanases"/>
    <property type="match status" value="1"/>
</dbReference>
<feature type="transmembrane region" description="Helical" evidence="9">
    <location>
        <begin position="766"/>
        <end position="790"/>
    </location>
</feature>
<dbReference type="Pfam" id="PF01825">
    <property type="entry name" value="GPS"/>
    <property type="match status" value="1"/>
</dbReference>
<dbReference type="SMART" id="SM00303">
    <property type="entry name" value="GPS"/>
    <property type="match status" value="1"/>
</dbReference>
<dbReference type="PROSITE" id="PS50221">
    <property type="entry name" value="GAIN_B"/>
    <property type="match status" value="1"/>
</dbReference>
<evidence type="ECO:0000256" key="3">
    <source>
        <dbReference type="ARBA" id="ARBA00022692"/>
    </source>
</evidence>
<dbReference type="SMART" id="SM00159">
    <property type="entry name" value="PTX"/>
    <property type="match status" value="1"/>
</dbReference>
<feature type="transmembrane region" description="Helical" evidence="9">
    <location>
        <begin position="987"/>
        <end position="1009"/>
    </location>
</feature>
<evidence type="ECO:0000256" key="1">
    <source>
        <dbReference type="ARBA" id="ARBA00004141"/>
    </source>
</evidence>
<comment type="subcellular location">
    <subcellularLocation>
        <location evidence="1">Membrane</location>
        <topology evidence="1">Multi-pass membrane protein</topology>
    </subcellularLocation>
</comment>
<feature type="domain" description="Pentraxin (PTX)" evidence="13">
    <location>
        <begin position="137"/>
        <end position="345"/>
    </location>
</feature>
<dbReference type="Gene3D" id="1.20.1070.10">
    <property type="entry name" value="Rhodopsin 7-helix transmembrane proteins"/>
    <property type="match status" value="1"/>
</dbReference>
<organism evidence="14 15">
    <name type="scientific">Huso huso</name>
    <name type="common">Beluga</name>
    <name type="synonym">Acipenser huso</name>
    <dbReference type="NCBI Taxonomy" id="61971"/>
    <lineage>
        <taxon>Eukaryota</taxon>
        <taxon>Metazoa</taxon>
        <taxon>Chordata</taxon>
        <taxon>Craniata</taxon>
        <taxon>Vertebrata</taxon>
        <taxon>Euteleostomi</taxon>
        <taxon>Actinopterygii</taxon>
        <taxon>Chondrostei</taxon>
        <taxon>Acipenseriformes</taxon>
        <taxon>Acipenseridae</taxon>
        <taxon>Huso</taxon>
    </lineage>
</organism>
<evidence type="ECO:0000256" key="2">
    <source>
        <dbReference type="ARBA" id="ARBA00007343"/>
    </source>
</evidence>
<evidence type="ECO:0000256" key="7">
    <source>
        <dbReference type="PROSITE-ProRule" id="PRU01172"/>
    </source>
</evidence>
<sequence>MYVCIFKKNVFQYYFIISPALTNPIKTTLSFYRKMQWFKCIYTSLFYVVLDDQYDNYISTDLQLTFDNRHHFAYNDSYYEYVPGPLQWKEATWACHQKSGFLTTVASMQETRELSHFLQSLNITDTLWIGRKAMDHLNGVLEFSARTDQKHARIMQQFPNMQSVTVCAYIQFDPSCLGVSTVFSYSIQSFINEFQLRANIVHGEPIQLALLVHGIHSPYSVAGDNDGLWHFVCVSWTRDDGRWAISMDGSIIGSGDKLFLSDIGRDGVFIIGQEQDTFGGSFKKEESFTGNITQLHMWDRVLNSSTIQSMARDCSVISEGLFFTWNFSVLQLEPSVKIHWVFSQCQDNRSQTVGQMPFDWIDGGSISYHNFSLNVNYMPNTGECVTIDPVTGSWGLEICSKPKRALCQYDKDVYEHLQRFSLIPQTSFFFTVSREPLVSAVMDELQINTTGIQRNLSRVNSLTGVMLKVLDENPDILTSADLLYLTQFMGTVVELGVVEMENASEAFVSLATNWFKLASKIIDTGLSAQWLELTEQVVIPGPFAVIKNIDSLAVLMADTLSMAGMSFTLSTKNIDLHIEPRTLSHLSCGCVFKPGTLGSHSGNQDEIQIPDTEVSRLHAMGYRELTFIHVYYSHLVDLQANLYQEPVLHQQKTDSSSQAGRLTTAVISSTVRDPSTRRDIPVAVHYTLSHAELVGYTQFPFAVCVFWNFSLKNGHQEGWSSEGCQVMRLGSQVTSCFCNHTTNFAVLMKFIEVKWSPEEESILTKLTFIGSGASLCALVMTLMLFTVLDIPKSDRTSIHKNLFLALIAAQVVLLSSGSATSNKVACTAVAALLHLFFMAAFTWMLVEGLLLWSKVVTVNLSEERRMKYYYLIGWGLPVLIVSITLAATSEKYSADGHCWLSVKNGVIWGFAGPVICIIMVNVLVLTRVVLITLSTAKRRAIMLALNSSPIEQAYDQIRAAVKAVLVLLPILGLTWLCGVLVPFSIVMAYIFVLLNSLQGLFIFLIYGVYNTEVRSTIDRIKERRRAQNFSNCANSRPSSSVTSSRPASSPALGLQDLSHDLGLGSHCASEPDQQNIPNKPDSSMVYENSAATSDRQLSIPSLPRGPDEDLPCFTLGSLTPEQGCQGDLTLPNMLDSTEDGCSLHVPMDFDSYSCISESSAPHKRSAVYI</sequence>
<dbReference type="InterPro" id="IPR001759">
    <property type="entry name" value="PTX_dom"/>
</dbReference>